<keyword evidence="8 12" id="KW-0798">TonB box</keyword>
<dbReference type="Pfam" id="PF00593">
    <property type="entry name" value="TonB_dep_Rec_b-barrel"/>
    <property type="match status" value="1"/>
</dbReference>
<keyword evidence="2 11" id="KW-0813">Transport</keyword>
<evidence type="ECO:0000256" key="3">
    <source>
        <dbReference type="ARBA" id="ARBA00022452"/>
    </source>
</evidence>
<reference evidence="17" key="1">
    <citation type="journal article" date="2019" name="Int. J. Syst. Evol. Microbiol.">
        <title>The Global Catalogue of Microorganisms (GCM) 10K type strain sequencing project: providing services to taxonomists for standard genome sequencing and annotation.</title>
        <authorList>
            <consortium name="The Broad Institute Genomics Platform"/>
            <consortium name="The Broad Institute Genome Sequencing Center for Infectious Disease"/>
            <person name="Wu L."/>
            <person name="Ma J."/>
        </authorList>
    </citation>
    <scope>NUCLEOTIDE SEQUENCE [LARGE SCALE GENOMIC DNA]</scope>
    <source>
        <strain evidence="17">KCTC 62164</strain>
    </source>
</reference>
<dbReference type="CDD" id="cd01347">
    <property type="entry name" value="ligand_gated_channel"/>
    <property type="match status" value="1"/>
</dbReference>
<comment type="similarity">
    <text evidence="11 12">Belongs to the TonB-dependent receptor family.</text>
</comment>
<evidence type="ECO:0000256" key="9">
    <source>
        <dbReference type="ARBA" id="ARBA00023136"/>
    </source>
</evidence>
<evidence type="ECO:0000256" key="11">
    <source>
        <dbReference type="PROSITE-ProRule" id="PRU01360"/>
    </source>
</evidence>
<comment type="subcellular location">
    <subcellularLocation>
        <location evidence="1 11">Cell outer membrane</location>
        <topology evidence="1 11">Multi-pass membrane protein</topology>
    </subcellularLocation>
</comment>
<evidence type="ECO:0000256" key="5">
    <source>
        <dbReference type="ARBA" id="ARBA00022692"/>
    </source>
</evidence>
<keyword evidence="9 11" id="KW-0472">Membrane</keyword>
<dbReference type="Pfam" id="PF07715">
    <property type="entry name" value="Plug"/>
    <property type="match status" value="1"/>
</dbReference>
<keyword evidence="5 11" id="KW-0812">Transmembrane</keyword>
<dbReference type="InterPro" id="IPR012910">
    <property type="entry name" value="Plug_dom"/>
</dbReference>
<keyword evidence="7" id="KW-0406">Ion transport</keyword>
<evidence type="ECO:0000256" key="2">
    <source>
        <dbReference type="ARBA" id="ARBA00022448"/>
    </source>
</evidence>
<evidence type="ECO:0000259" key="14">
    <source>
        <dbReference type="Pfam" id="PF00593"/>
    </source>
</evidence>
<dbReference type="EMBL" id="JBHRSL010000010">
    <property type="protein sequence ID" value="MFC3053122.1"/>
    <property type="molecule type" value="Genomic_DNA"/>
</dbReference>
<dbReference type="PANTHER" id="PTHR32552:SF81">
    <property type="entry name" value="TONB-DEPENDENT OUTER MEMBRANE RECEPTOR"/>
    <property type="match status" value="1"/>
</dbReference>
<organism evidence="16 17">
    <name type="scientific">Kordiimonas pumila</name>
    <dbReference type="NCBI Taxonomy" id="2161677"/>
    <lineage>
        <taxon>Bacteria</taxon>
        <taxon>Pseudomonadati</taxon>
        <taxon>Pseudomonadota</taxon>
        <taxon>Alphaproteobacteria</taxon>
        <taxon>Kordiimonadales</taxon>
        <taxon>Kordiimonadaceae</taxon>
        <taxon>Kordiimonas</taxon>
    </lineage>
</organism>
<evidence type="ECO:0000256" key="7">
    <source>
        <dbReference type="ARBA" id="ARBA00023065"/>
    </source>
</evidence>
<feature type="chain" id="PRO_5046948907" evidence="13">
    <location>
        <begin position="33"/>
        <end position="782"/>
    </location>
</feature>
<feature type="domain" description="TonB-dependent receptor-like beta-barrel" evidence="14">
    <location>
        <begin position="314"/>
        <end position="743"/>
    </location>
</feature>
<dbReference type="Gene3D" id="2.40.170.20">
    <property type="entry name" value="TonB-dependent receptor, beta-barrel domain"/>
    <property type="match status" value="1"/>
</dbReference>
<protein>
    <submittedName>
        <fullName evidence="16">TonB-dependent receptor</fullName>
    </submittedName>
</protein>
<keyword evidence="13" id="KW-0732">Signal</keyword>
<feature type="signal peptide" evidence="13">
    <location>
        <begin position="1"/>
        <end position="32"/>
    </location>
</feature>
<keyword evidence="4" id="KW-0410">Iron transport</keyword>
<dbReference type="InterPro" id="IPR036942">
    <property type="entry name" value="Beta-barrel_TonB_sf"/>
</dbReference>
<dbReference type="RefSeq" id="WP_228073542.1">
    <property type="nucleotide sequence ID" value="NZ_CP061205.1"/>
</dbReference>
<dbReference type="Proteomes" id="UP001595444">
    <property type="component" value="Unassembled WGS sequence"/>
</dbReference>
<accession>A0ABV7D810</accession>
<evidence type="ECO:0000256" key="8">
    <source>
        <dbReference type="ARBA" id="ARBA00023077"/>
    </source>
</evidence>
<keyword evidence="16" id="KW-0675">Receptor</keyword>
<gene>
    <name evidence="16" type="ORF">ACFOKA_14500</name>
</gene>
<dbReference type="InterPro" id="IPR000531">
    <property type="entry name" value="Beta-barrel_TonB"/>
</dbReference>
<sequence>MLKHTKRYSRATAISLAAIMCVMEGAVPAVFAADDNEVMVADQRFFDEIVVTARRREETLVDVPIALSVQSGEQLDLSGATDITALQRMTPNLTLQVARGTNSTLTTFIRGIGQQDPLWGFEPGVGLYVDDVYIARPQGAILDIFDIERIEVLRGPQGTLYGRNTIGGAVKYVTARLSEDPSMKVRANVGTFGQHDLIASGSVPLGDIIKVGAAVGIYNRDGYGTNFYTGSETNNKKSWSGRLTLEATPSTDLFFRISADRTEDDSQANHGHRELPIPAAFGGAPFTGAPFNIDIPAEAFPVQEGVYDTWSGVGDNNEVITQGISMLAEWTVSDALTLKSVTAYREGVTHGDGIDFDGTPEPLFDVVAPPSVYDDHQFSQEVQALLSYENWRGVIGAYYMKAMAQGAYDTILGIAASALPGAPTPSLTQGTSGSVDTKSYALFADVDVDISERINISLGGRWTREEKEGIVFKANYLGQGSPVTGRDGILLQQLTDYTNELTFEEFTPRVSVSYKLSDNSNVYASYSKGFKSGGFDMRGDATATPDTVNGYAPEKVDTYEIGFKGEFFDRRLSVATAVFQAKYDGQQVTSQQINSTGTGVVSFVDNVGNSTIKGIELEAKAQLTDAFSIDTAIGYIDASFDEYFAYVPNPGGSPAFVLGNVADSRVFQNTPEWNGNVGFTYLFDLGKNGSVNVRGAMSFRSGTSMFETPIPAVDQGAYQLVDMSIVWTSASDSWRVGIHGRNLADEEYRTGAYNFPGLAYGDAVVGFYGPPRTVTASVEYRF</sequence>
<dbReference type="PANTHER" id="PTHR32552">
    <property type="entry name" value="FERRICHROME IRON RECEPTOR-RELATED"/>
    <property type="match status" value="1"/>
</dbReference>
<feature type="domain" description="TonB-dependent receptor plug" evidence="15">
    <location>
        <begin position="60"/>
        <end position="169"/>
    </location>
</feature>
<keyword evidence="17" id="KW-1185">Reference proteome</keyword>
<evidence type="ECO:0000256" key="13">
    <source>
        <dbReference type="SAM" id="SignalP"/>
    </source>
</evidence>
<keyword evidence="10 11" id="KW-0998">Cell outer membrane</keyword>
<evidence type="ECO:0000256" key="1">
    <source>
        <dbReference type="ARBA" id="ARBA00004571"/>
    </source>
</evidence>
<evidence type="ECO:0000259" key="15">
    <source>
        <dbReference type="Pfam" id="PF07715"/>
    </source>
</evidence>
<name>A0ABV7D810_9PROT</name>
<evidence type="ECO:0000256" key="12">
    <source>
        <dbReference type="RuleBase" id="RU003357"/>
    </source>
</evidence>
<evidence type="ECO:0000313" key="16">
    <source>
        <dbReference type="EMBL" id="MFC3053122.1"/>
    </source>
</evidence>
<comment type="caution">
    <text evidence="16">The sequence shown here is derived from an EMBL/GenBank/DDBJ whole genome shotgun (WGS) entry which is preliminary data.</text>
</comment>
<keyword evidence="6" id="KW-0408">Iron</keyword>
<keyword evidence="3 11" id="KW-1134">Transmembrane beta strand</keyword>
<dbReference type="InterPro" id="IPR039426">
    <property type="entry name" value="TonB-dep_rcpt-like"/>
</dbReference>
<proteinExistence type="inferred from homology"/>
<evidence type="ECO:0000256" key="4">
    <source>
        <dbReference type="ARBA" id="ARBA00022496"/>
    </source>
</evidence>
<evidence type="ECO:0000313" key="17">
    <source>
        <dbReference type="Proteomes" id="UP001595444"/>
    </source>
</evidence>
<dbReference type="PROSITE" id="PS52016">
    <property type="entry name" value="TONB_DEPENDENT_REC_3"/>
    <property type="match status" value="1"/>
</dbReference>
<evidence type="ECO:0000256" key="6">
    <source>
        <dbReference type="ARBA" id="ARBA00023004"/>
    </source>
</evidence>
<evidence type="ECO:0000256" key="10">
    <source>
        <dbReference type="ARBA" id="ARBA00023237"/>
    </source>
</evidence>
<dbReference type="SUPFAM" id="SSF56935">
    <property type="entry name" value="Porins"/>
    <property type="match status" value="1"/>
</dbReference>